<dbReference type="KEGG" id="lcre:Pla8534_57680"/>
<dbReference type="SUPFAM" id="SSF55068">
    <property type="entry name" value="Peptide methionine sulfoxide reductase"/>
    <property type="match status" value="1"/>
</dbReference>
<comment type="catalytic activity">
    <reaction evidence="2 4">
        <text>L-methionyl-[protein] + [thioredoxin]-disulfide + H2O = L-methionyl-(S)-S-oxide-[protein] + [thioredoxin]-dithiol</text>
        <dbReference type="Rhea" id="RHEA:14217"/>
        <dbReference type="Rhea" id="RHEA-COMP:10698"/>
        <dbReference type="Rhea" id="RHEA-COMP:10700"/>
        <dbReference type="Rhea" id="RHEA-COMP:12313"/>
        <dbReference type="Rhea" id="RHEA-COMP:12315"/>
        <dbReference type="ChEBI" id="CHEBI:15377"/>
        <dbReference type="ChEBI" id="CHEBI:16044"/>
        <dbReference type="ChEBI" id="CHEBI:29950"/>
        <dbReference type="ChEBI" id="CHEBI:44120"/>
        <dbReference type="ChEBI" id="CHEBI:50058"/>
        <dbReference type="EC" id="1.8.4.11"/>
    </reaction>
</comment>
<evidence type="ECO:0000256" key="1">
    <source>
        <dbReference type="ARBA" id="ARBA00023002"/>
    </source>
</evidence>
<name>A0A518E1E5_9BACT</name>
<evidence type="ECO:0000256" key="2">
    <source>
        <dbReference type="ARBA" id="ARBA00047806"/>
    </source>
</evidence>
<dbReference type="InterPro" id="IPR002569">
    <property type="entry name" value="Met_Sox_Rdtase_MsrA_dom"/>
</dbReference>
<dbReference type="NCBIfam" id="TIGR00401">
    <property type="entry name" value="msrA"/>
    <property type="match status" value="1"/>
</dbReference>
<dbReference type="Proteomes" id="UP000317648">
    <property type="component" value="Chromosome"/>
</dbReference>
<dbReference type="InterPro" id="IPR036509">
    <property type="entry name" value="Met_Sox_Rdtase_MsrA_sf"/>
</dbReference>
<comment type="function">
    <text evidence="4">Has an important function as a repair enzyme for proteins that have been inactivated by oxidation. Catalyzes the reversible oxidation-reduction of methionine sulfoxide in proteins to methionine.</text>
</comment>
<organism evidence="6 7">
    <name type="scientific">Lignipirellula cremea</name>
    <dbReference type="NCBI Taxonomy" id="2528010"/>
    <lineage>
        <taxon>Bacteria</taxon>
        <taxon>Pseudomonadati</taxon>
        <taxon>Planctomycetota</taxon>
        <taxon>Planctomycetia</taxon>
        <taxon>Pirellulales</taxon>
        <taxon>Pirellulaceae</taxon>
        <taxon>Lignipirellula</taxon>
    </lineage>
</organism>
<dbReference type="OrthoDB" id="4174719at2"/>
<feature type="active site" evidence="4">
    <location>
        <position position="16"/>
    </location>
</feature>
<feature type="domain" description="Peptide methionine sulphoxide reductase MsrA" evidence="5">
    <location>
        <begin position="10"/>
        <end position="158"/>
    </location>
</feature>
<dbReference type="RefSeq" id="WP_145056707.1">
    <property type="nucleotide sequence ID" value="NZ_CP036433.1"/>
</dbReference>
<accession>A0A518E1E5</accession>
<evidence type="ECO:0000313" key="7">
    <source>
        <dbReference type="Proteomes" id="UP000317648"/>
    </source>
</evidence>
<dbReference type="AlphaFoldDB" id="A0A518E1E5"/>
<dbReference type="Pfam" id="PF01625">
    <property type="entry name" value="PMSR"/>
    <property type="match status" value="1"/>
</dbReference>
<gene>
    <name evidence="4 6" type="primary">msrA</name>
    <name evidence="6" type="ORF">Pla8534_57680</name>
</gene>
<dbReference type="PANTHER" id="PTHR43774:SF1">
    <property type="entry name" value="PEPTIDE METHIONINE SULFOXIDE REDUCTASE MSRA 2"/>
    <property type="match status" value="1"/>
</dbReference>
<protein>
    <recommendedName>
        <fullName evidence="4">Peptide methionine sulfoxide reductase MsrA</fullName>
        <shortName evidence="4">Protein-methionine-S-oxide reductase</shortName>
        <ecNumber evidence="4">1.8.4.11</ecNumber>
    </recommendedName>
    <alternativeName>
        <fullName evidence="4">Peptide-methionine (S)-S-oxide reductase</fullName>
        <shortName evidence="4">Peptide Met(O) reductase</shortName>
    </alternativeName>
</protein>
<dbReference type="EC" id="1.8.4.11" evidence="4"/>
<dbReference type="HAMAP" id="MF_01401">
    <property type="entry name" value="MsrA"/>
    <property type="match status" value="1"/>
</dbReference>
<sequence>MDADPSVEVATFGAGCFWCVEAVFNELKGVRSVVSGYMGGPLKNPTYEQICTGQTGHAEVAQVTFDPEQIRFEELLEVFWKTHDPTTLNRQGNDKGTQYRSAVFYHSDQQRQLAETFKQKLRDAGVDVVTEITAADVFYPAEDYHQDFFAQNNGHPYCTFVVRPKVEKVREVFADKLRDEGRS</sequence>
<reference evidence="6 7" key="1">
    <citation type="submission" date="2019-02" db="EMBL/GenBank/DDBJ databases">
        <title>Deep-cultivation of Planctomycetes and their phenomic and genomic characterization uncovers novel biology.</title>
        <authorList>
            <person name="Wiegand S."/>
            <person name="Jogler M."/>
            <person name="Boedeker C."/>
            <person name="Pinto D."/>
            <person name="Vollmers J."/>
            <person name="Rivas-Marin E."/>
            <person name="Kohn T."/>
            <person name="Peeters S.H."/>
            <person name="Heuer A."/>
            <person name="Rast P."/>
            <person name="Oberbeckmann S."/>
            <person name="Bunk B."/>
            <person name="Jeske O."/>
            <person name="Meyerdierks A."/>
            <person name="Storesund J.E."/>
            <person name="Kallscheuer N."/>
            <person name="Luecker S."/>
            <person name="Lage O.M."/>
            <person name="Pohl T."/>
            <person name="Merkel B.J."/>
            <person name="Hornburger P."/>
            <person name="Mueller R.-W."/>
            <person name="Bruemmer F."/>
            <person name="Labrenz M."/>
            <person name="Spormann A.M."/>
            <person name="Op den Camp H."/>
            <person name="Overmann J."/>
            <person name="Amann R."/>
            <person name="Jetten M.S.M."/>
            <person name="Mascher T."/>
            <person name="Medema M.H."/>
            <person name="Devos D.P."/>
            <person name="Kaster A.-K."/>
            <person name="Ovreas L."/>
            <person name="Rohde M."/>
            <person name="Galperin M.Y."/>
            <person name="Jogler C."/>
        </authorList>
    </citation>
    <scope>NUCLEOTIDE SEQUENCE [LARGE SCALE GENOMIC DNA]</scope>
    <source>
        <strain evidence="6 7">Pla85_3_4</strain>
    </source>
</reference>
<dbReference type="GO" id="GO:0033744">
    <property type="term" value="F:L-methionine:thioredoxin-disulfide S-oxidoreductase activity"/>
    <property type="evidence" value="ECO:0007669"/>
    <property type="project" value="RHEA"/>
</dbReference>
<dbReference type="GO" id="GO:0008113">
    <property type="term" value="F:peptide-methionine (S)-S-oxide reductase activity"/>
    <property type="evidence" value="ECO:0007669"/>
    <property type="project" value="UniProtKB-UniRule"/>
</dbReference>
<evidence type="ECO:0000256" key="4">
    <source>
        <dbReference type="HAMAP-Rule" id="MF_01401"/>
    </source>
</evidence>
<evidence type="ECO:0000259" key="5">
    <source>
        <dbReference type="Pfam" id="PF01625"/>
    </source>
</evidence>
<keyword evidence="7" id="KW-1185">Reference proteome</keyword>
<proteinExistence type="inferred from homology"/>
<evidence type="ECO:0000256" key="3">
    <source>
        <dbReference type="ARBA" id="ARBA00048782"/>
    </source>
</evidence>
<comment type="catalytic activity">
    <reaction evidence="3 4">
        <text>[thioredoxin]-disulfide + L-methionine + H2O = L-methionine (S)-S-oxide + [thioredoxin]-dithiol</text>
        <dbReference type="Rhea" id="RHEA:19993"/>
        <dbReference type="Rhea" id="RHEA-COMP:10698"/>
        <dbReference type="Rhea" id="RHEA-COMP:10700"/>
        <dbReference type="ChEBI" id="CHEBI:15377"/>
        <dbReference type="ChEBI" id="CHEBI:29950"/>
        <dbReference type="ChEBI" id="CHEBI:50058"/>
        <dbReference type="ChEBI" id="CHEBI:57844"/>
        <dbReference type="ChEBI" id="CHEBI:58772"/>
        <dbReference type="EC" id="1.8.4.11"/>
    </reaction>
</comment>
<keyword evidence="1 4" id="KW-0560">Oxidoreductase</keyword>
<dbReference type="EMBL" id="CP036433">
    <property type="protein sequence ID" value="QDU97910.1"/>
    <property type="molecule type" value="Genomic_DNA"/>
</dbReference>
<evidence type="ECO:0000313" key="6">
    <source>
        <dbReference type="EMBL" id="QDU97910.1"/>
    </source>
</evidence>
<dbReference type="Gene3D" id="3.30.1060.10">
    <property type="entry name" value="Peptide methionine sulphoxide reductase MsrA"/>
    <property type="match status" value="1"/>
</dbReference>
<dbReference type="PANTHER" id="PTHR43774">
    <property type="entry name" value="PEPTIDE METHIONINE SULFOXIDE REDUCTASE"/>
    <property type="match status" value="1"/>
</dbReference>
<comment type="similarity">
    <text evidence="4">Belongs to the MsrA Met sulfoxide reductase family.</text>
</comment>